<comment type="similarity">
    <text evidence="8">Belongs to the protein kinase superfamily.</text>
</comment>
<dbReference type="GO" id="GO:0005524">
    <property type="term" value="F:ATP binding"/>
    <property type="evidence" value="ECO:0007669"/>
    <property type="project" value="UniProtKB-UniRule"/>
</dbReference>
<name>A0A8S1KNK4_9CILI</name>
<dbReference type="InterPro" id="IPR045270">
    <property type="entry name" value="STKc_AGC"/>
</dbReference>
<feature type="domain" description="Protein kinase" evidence="9">
    <location>
        <begin position="47"/>
        <end position="292"/>
    </location>
</feature>
<evidence type="ECO:0000256" key="1">
    <source>
        <dbReference type="ARBA" id="ARBA00011245"/>
    </source>
</evidence>
<evidence type="ECO:0000313" key="10">
    <source>
        <dbReference type="EMBL" id="CAD8052584.1"/>
    </source>
</evidence>
<keyword evidence="6 7" id="KW-0067">ATP-binding</keyword>
<dbReference type="PROSITE" id="PS00107">
    <property type="entry name" value="PROTEIN_KINASE_ATP"/>
    <property type="match status" value="1"/>
</dbReference>
<dbReference type="PANTHER" id="PTHR24353">
    <property type="entry name" value="CYCLIC NUCLEOTIDE-DEPENDENT PROTEIN KINASE"/>
    <property type="match status" value="1"/>
</dbReference>
<dbReference type="InterPro" id="IPR017441">
    <property type="entry name" value="Protein_kinase_ATP_BS"/>
</dbReference>
<feature type="binding site" evidence="7">
    <location>
        <position position="74"/>
    </location>
    <ligand>
        <name>ATP</name>
        <dbReference type="ChEBI" id="CHEBI:30616"/>
    </ligand>
</feature>
<dbReference type="InterPro" id="IPR000719">
    <property type="entry name" value="Prot_kinase_dom"/>
</dbReference>
<dbReference type="AlphaFoldDB" id="A0A8S1KNK4"/>
<evidence type="ECO:0000256" key="2">
    <source>
        <dbReference type="ARBA" id="ARBA00022527"/>
    </source>
</evidence>
<sequence>MMEKQNQEIQIFDLDKQIIQMNQYEKSILSQNNIQNSIRSNIKLKDIQVLSHLGKGTFGQVFKVIYKNKIYALKQQLKQQVLQDVKYIQSELSIMKYLNHPFVVKLYHSFQTQNYLYMLLEYCENGDLTNYMAKGTIIQESQAIFIIAQIILALEYLHSLNLIYRDLKPENVMITNNNYIKLIDFGLSKEGFNITHTFCGSPAYLSPELLNGQGVTQSTDLYTMGLLLYEMLSGYPPHFSNNIRLLLNGIQNEELRIPKNFSGSVKNFLEQVITKDPFQRLNIKQIKNHIIFAEIDWSKLKSQEYLAPKLKKKEINKQYQIVKLIDHDYPSDGERINEVFGWDYSSQH</sequence>
<protein>
    <recommendedName>
        <fullName evidence="9">Protein kinase domain-containing protein</fullName>
    </recommendedName>
</protein>
<dbReference type="PROSITE" id="PS50011">
    <property type="entry name" value="PROTEIN_KINASE_DOM"/>
    <property type="match status" value="1"/>
</dbReference>
<dbReference type="OrthoDB" id="371850at2759"/>
<evidence type="ECO:0000259" key="9">
    <source>
        <dbReference type="PROSITE" id="PS50011"/>
    </source>
</evidence>
<dbReference type="PANTHER" id="PTHR24353:SF139">
    <property type="match status" value="1"/>
</dbReference>
<evidence type="ECO:0000256" key="5">
    <source>
        <dbReference type="ARBA" id="ARBA00022777"/>
    </source>
</evidence>
<dbReference type="GO" id="GO:0004691">
    <property type="term" value="F:cAMP-dependent protein kinase activity"/>
    <property type="evidence" value="ECO:0007669"/>
    <property type="project" value="TreeGrafter"/>
</dbReference>
<gene>
    <name evidence="10" type="ORF">PSON_ATCC_30995.1.T0060529</name>
</gene>
<organism evidence="10 11">
    <name type="scientific">Paramecium sonneborni</name>
    <dbReference type="NCBI Taxonomy" id="65129"/>
    <lineage>
        <taxon>Eukaryota</taxon>
        <taxon>Sar</taxon>
        <taxon>Alveolata</taxon>
        <taxon>Ciliophora</taxon>
        <taxon>Intramacronucleata</taxon>
        <taxon>Oligohymenophorea</taxon>
        <taxon>Peniculida</taxon>
        <taxon>Parameciidae</taxon>
        <taxon>Paramecium</taxon>
    </lineage>
</organism>
<keyword evidence="11" id="KW-1185">Reference proteome</keyword>
<evidence type="ECO:0000256" key="3">
    <source>
        <dbReference type="ARBA" id="ARBA00022679"/>
    </source>
</evidence>
<dbReference type="SMART" id="SM00220">
    <property type="entry name" value="S_TKc"/>
    <property type="match status" value="1"/>
</dbReference>
<dbReference type="PROSITE" id="PS00108">
    <property type="entry name" value="PROTEIN_KINASE_ST"/>
    <property type="match status" value="1"/>
</dbReference>
<proteinExistence type="inferred from homology"/>
<dbReference type="GO" id="GO:0005952">
    <property type="term" value="C:cAMP-dependent protein kinase complex"/>
    <property type="evidence" value="ECO:0007669"/>
    <property type="project" value="TreeGrafter"/>
</dbReference>
<dbReference type="FunFam" id="1.10.510.10:FF:000571">
    <property type="entry name" value="Maternal embryonic leucine zipper kinase"/>
    <property type="match status" value="1"/>
</dbReference>
<dbReference type="Pfam" id="PF00069">
    <property type="entry name" value="Pkinase"/>
    <property type="match status" value="1"/>
</dbReference>
<reference evidence="10" key="1">
    <citation type="submission" date="2021-01" db="EMBL/GenBank/DDBJ databases">
        <authorList>
            <consortium name="Genoscope - CEA"/>
            <person name="William W."/>
        </authorList>
    </citation>
    <scope>NUCLEOTIDE SEQUENCE</scope>
</reference>
<dbReference type="Proteomes" id="UP000692954">
    <property type="component" value="Unassembled WGS sequence"/>
</dbReference>
<evidence type="ECO:0000256" key="4">
    <source>
        <dbReference type="ARBA" id="ARBA00022741"/>
    </source>
</evidence>
<keyword evidence="4 7" id="KW-0547">Nucleotide-binding</keyword>
<comment type="caution">
    <text evidence="10">The sequence shown here is derived from an EMBL/GenBank/DDBJ whole genome shotgun (WGS) entry which is preliminary data.</text>
</comment>
<evidence type="ECO:0000256" key="6">
    <source>
        <dbReference type="ARBA" id="ARBA00022840"/>
    </source>
</evidence>
<keyword evidence="2 8" id="KW-0723">Serine/threonine-protein kinase</keyword>
<evidence type="ECO:0000256" key="8">
    <source>
        <dbReference type="RuleBase" id="RU000304"/>
    </source>
</evidence>
<evidence type="ECO:0000313" key="11">
    <source>
        <dbReference type="Proteomes" id="UP000692954"/>
    </source>
</evidence>
<accession>A0A8S1KNK4</accession>
<dbReference type="InterPro" id="IPR008271">
    <property type="entry name" value="Ser/Thr_kinase_AS"/>
</dbReference>
<dbReference type="EMBL" id="CAJJDN010000006">
    <property type="protein sequence ID" value="CAD8052584.1"/>
    <property type="molecule type" value="Genomic_DNA"/>
</dbReference>
<keyword evidence="5" id="KW-0418">Kinase</keyword>
<comment type="subunit">
    <text evidence="1">Monomer.</text>
</comment>
<dbReference type="CDD" id="cd05123">
    <property type="entry name" value="STKc_AGC"/>
    <property type="match status" value="1"/>
</dbReference>
<keyword evidence="3" id="KW-0808">Transferase</keyword>
<evidence type="ECO:0000256" key="7">
    <source>
        <dbReference type="PROSITE-ProRule" id="PRU10141"/>
    </source>
</evidence>